<evidence type="ECO:0000313" key="3">
    <source>
        <dbReference type="Proteomes" id="UP001140502"/>
    </source>
</evidence>
<dbReference type="Gene3D" id="3.30.710.10">
    <property type="entry name" value="Potassium Channel Kv1.1, Chain A"/>
    <property type="match status" value="1"/>
</dbReference>
<reference evidence="2" key="1">
    <citation type="submission" date="2022-10" db="EMBL/GenBank/DDBJ databases">
        <title>Tapping the CABI collections for fungal endophytes: first genome assemblies for Collariella, Neodidymelliopsis, Ascochyta clinopodiicola, Didymella pomorum, Didymosphaeria variabile, Neocosmospora piperis and Neocucurbitaria cava.</title>
        <authorList>
            <person name="Hill R."/>
        </authorList>
    </citation>
    <scope>NUCLEOTIDE SEQUENCE</scope>
    <source>
        <strain evidence="2">IMI 366586</strain>
    </source>
</reference>
<proteinExistence type="predicted"/>
<dbReference type="InterPro" id="IPR011333">
    <property type="entry name" value="SKP1/BTB/POZ_sf"/>
</dbReference>
<dbReference type="EMBL" id="JAPEUR010000015">
    <property type="protein sequence ID" value="KAJ4328126.1"/>
    <property type="molecule type" value="Genomic_DNA"/>
</dbReference>
<comment type="caution">
    <text evidence="2">The sequence shown here is derived from an EMBL/GenBank/DDBJ whole genome shotgun (WGS) entry which is preliminary data.</text>
</comment>
<feature type="domain" description="BTB" evidence="1">
    <location>
        <begin position="19"/>
        <end position="86"/>
    </location>
</feature>
<dbReference type="Pfam" id="PF00651">
    <property type="entry name" value="BTB"/>
    <property type="match status" value="1"/>
</dbReference>
<dbReference type="OrthoDB" id="6359816at2759"/>
<dbReference type="PANTHER" id="PTHR47843:SF5">
    <property type="entry name" value="BTB_POZ DOMAIN PROTEIN"/>
    <property type="match status" value="1"/>
</dbReference>
<dbReference type="SMART" id="SM00225">
    <property type="entry name" value="BTB"/>
    <property type="match status" value="1"/>
</dbReference>
<protein>
    <recommendedName>
        <fullName evidence="1">BTB domain-containing protein</fullName>
    </recommendedName>
</protein>
<evidence type="ECO:0000259" key="1">
    <source>
        <dbReference type="PROSITE" id="PS50097"/>
    </source>
</evidence>
<organism evidence="2 3">
    <name type="scientific">Fusarium piperis</name>
    <dbReference type="NCBI Taxonomy" id="1435070"/>
    <lineage>
        <taxon>Eukaryota</taxon>
        <taxon>Fungi</taxon>
        <taxon>Dikarya</taxon>
        <taxon>Ascomycota</taxon>
        <taxon>Pezizomycotina</taxon>
        <taxon>Sordariomycetes</taxon>
        <taxon>Hypocreomycetidae</taxon>
        <taxon>Hypocreales</taxon>
        <taxon>Nectriaceae</taxon>
        <taxon>Fusarium</taxon>
        <taxon>Fusarium solani species complex</taxon>
    </lineage>
</organism>
<dbReference type="PANTHER" id="PTHR47843">
    <property type="entry name" value="BTB DOMAIN-CONTAINING PROTEIN-RELATED"/>
    <property type="match status" value="1"/>
</dbReference>
<sequence length="234" mass="26136">MIPQCSAGMAGVRENGDFTDFAIICEEEIINVHRVVISGKSSVFYRACLSKFSEATSRTYKIDDYPLAAVRRMVEYMYTGDYSDPDEGTTDEDDANKLPVLFVHTALASLADKYDIEGLMALVTEKYAKALKDDPDVAKFLDSVPEIYSMPAEPSQPLRDAAVDFARREARTAIDSWMGWAKFGEILDSFPQFSKELLCSLIWRPLRVSPEFCERCRGWDNLCIECGTGGSAGE</sequence>
<dbReference type="SUPFAM" id="SSF54695">
    <property type="entry name" value="POZ domain"/>
    <property type="match status" value="1"/>
</dbReference>
<evidence type="ECO:0000313" key="2">
    <source>
        <dbReference type="EMBL" id="KAJ4328126.1"/>
    </source>
</evidence>
<dbReference type="AlphaFoldDB" id="A0A9W8WL38"/>
<gene>
    <name evidence="2" type="ORF">N0V84_001497</name>
</gene>
<dbReference type="InterPro" id="IPR000210">
    <property type="entry name" value="BTB/POZ_dom"/>
</dbReference>
<name>A0A9W8WL38_9HYPO</name>
<keyword evidence="3" id="KW-1185">Reference proteome</keyword>
<dbReference type="CDD" id="cd18186">
    <property type="entry name" value="BTB_POZ_ZBTB_KLHL-like"/>
    <property type="match status" value="1"/>
</dbReference>
<dbReference type="PROSITE" id="PS50097">
    <property type="entry name" value="BTB"/>
    <property type="match status" value="1"/>
</dbReference>
<accession>A0A9W8WL38</accession>
<dbReference type="Proteomes" id="UP001140502">
    <property type="component" value="Unassembled WGS sequence"/>
</dbReference>